<accession>A0A6H5G3W7</accession>
<feature type="non-terminal residue" evidence="1">
    <location>
        <position position="77"/>
    </location>
</feature>
<gene>
    <name evidence="1" type="ORF">NTEN_LOCUS3530</name>
</gene>
<dbReference type="Proteomes" id="UP000479000">
    <property type="component" value="Unassembled WGS sequence"/>
</dbReference>
<proteinExistence type="predicted"/>
<dbReference type="AlphaFoldDB" id="A0A6H5G3W7"/>
<dbReference type="EMBL" id="CADCXU010005534">
    <property type="protein sequence ID" value="CAA9997198.1"/>
    <property type="molecule type" value="Genomic_DNA"/>
</dbReference>
<reference evidence="1 2" key="1">
    <citation type="submission" date="2020-02" db="EMBL/GenBank/DDBJ databases">
        <authorList>
            <person name="Ferguson B K."/>
        </authorList>
    </citation>
    <scope>NUCLEOTIDE SEQUENCE [LARGE SCALE GENOMIC DNA]</scope>
</reference>
<sequence length="77" mass="8822">MVHRPTIPRMNLKEILFTGAYNNVIFSDNATKGSENLSKSIRQFIGWFSFLDAGLFLLLSGEKIVDQLFEPNWWNGS</sequence>
<name>A0A6H5G3W7_9HEMI</name>
<organism evidence="1 2">
    <name type="scientific">Nesidiocoris tenuis</name>
    <dbReference type="NCBI Taxonomy" id="355587"/>
    <lineage>
        <taxon>Eukaryota</taxon>
        <taxon>Metazoa</taxon>
        <taxon>Ecdysozoa</taxon>
        <taxon>Arthropoda</taxon>
        <taxon>Hexapoda</taxon>
        <taxon>Insecta</taxon>
        <taxon>Pterygota</taxon>
        <taxon>Neoptera</taxon>
        <taxon>Paraneoptera</taxon>
        <taxon>Hemiptera</taxon>
        <taxon>Heteroptera</taxon>
        <taxon>Panheteroptera</taxon>
        <taxon>Cimicomorpha</taxon>
        <taxon>Miridae</taxon>
        <taxon>Dicyphina</taxon>
        <taxon>Nesidiocoris</taxon>
    </lineage>
</organism>
<protein>
    <submittedName>
        <fullName evidence="1">Uncharacterized protein</fullName>
    </submittedName>
</protein>
<evidence type="ECO:0000313" key="2">
    <source>
        <dbReference type="Proteomes" id="UP000479000"/>
    </source>
</evidence>
<evidence type="ECO:0000313" key="1">
    <source>
        <dbReference type="EMBL" id="CAA9997198.1"/>
    </source>
</evidence>
<keyword evidence="2" id="KW-1185">Reference proteome</keyword>